<dbReference type="AlphaFoldDB" id="A0A1N6GW01"/>
<dbReference type="STRING" id="1416779.SAMN05444409_2090"/>
<organism evidence="1 2">
    <name type="scientific">Epilithonimonas zeae</name>
    <dbReference type="NCBI Taxonomy" id="1416779"/>
    <lineage>
        <taxon>Bacteria</taxon>
        <taxon>Pseudomonadati</taxon>
        <taxon>Bacteroidota</taxon>
        <taxon>Flavobacteriia</taxon>
        <taxon>Flavobacteriales</taxon>
        <taxon>Weeksellaceae</taxon>
        <taxon>Chryseobacterium group</taxon>
        <taxon>Epilithonimonas</taxon>
    </lineage>
</organism>
<gene>
    <name evidence="1" type="ORF">SAMN05444409_2090</name>
</gene>
<evidence type="ECO:0000313" key="1">
    <source>
        <dbReference type="EMBL" id="SIO11730.1"/>
    </source>
</evidence>
<evidence type="ECO:0000313" key="2">
    <source>
        <dbReference type="Proteomes" id="UP000185207"/>
    </source>
</evidence>
<evidence type="ECO:0008006" key="3">
    <source>
        <dbReference type="Google" id="ProtNLM"/>
    </source>
</evidence>
<dbReference type="RefSeq" id="WP_074235191.1">
    <property type="nucleotide sequence ID" value="NZ_FSRK01000001.1"/>
</dbReference>
<dbReference type="Proteomes" id="UP000185207">
    <property type="component" value="Unassembled WGS sequence"/>
</dbReference>
<accession>A0A1N6GW01</accession>
<name>A0A1N6GW01_9FLAO</name>
<reference evidence="2" key="1">
    <citation type="submission" date="2016-11" db="EMBL/GenBank/DDBJ databases">
        <authorList>
            <person name="Varghese N."/>
            <person name="Submissions S."/>
        </authorList>
    </citation>
    <scope>NUCLEOTIDE SEQUENCE [LARGE SCALE GENOMIC DNA]</scope>
    <source>
        <strain evidence="2">DSM 27623</strain>
    </source>
</reference>
<protein>
    <recommendedName>
        <fullName evidence="3">LysM domain-containing protein</fullName>
    </recommendedName>
</protein>
<keyword evidence="2" id="KW-1185">Reference proteome</keyword>
<proteinExistence type="predicted"/>
<dbReference type="EMBL" id="FSRK01000001">
    <property type="protein sequence ID" value="SIO11730.1"/>
    <property type="molecule type" value="Genomic_DNA"/>
</dbReference>
<sequence length="100" mass="11112">MATTTIAVLHNQSLLDFAIQHTGNVLNAFDLSIANGISITDDLTVGMSLLIPETIVKDQEILDFYTAKNIKPATALTVDPEEEILEGIGYWYIYYDFKIS</sequence>
<dbReference type="OrthoDB" id="1100373at2"/>